<feature type="transmembrane region" description="Helical" evidence="1">
    <location>
        <begin position="252"/>
        <end position="276"/>
    </location>
</feature>
<evidence type="ECO:0000259" key="2">
    <source>
        <dbReference type="Pfam" id="PF03703"/>
    </source>
</evidence>
<dbReference type="Proteomes" id="UP000037446">
    <property type="component" value="Unassembled WGS sequence"/>
</dbReference>
<comment type="caution">
    <text evidence="3">The sequence shown here is derived from an EMBL/GenBank/DDBJ whole genome shotgun (WGS) entry which is preliminary data.</text>
</comment>
<feature type="domain" description="YdbS-like PH" evidence="2">
    <location>
        <begin position="425"/>
        <end position="498"/>
    </location>
</feature>
<evidence type="ECO:0000256" key="1">
    <source>
        <dbReference type="SAM" id="Phobius"/>
    </source>
</evidence>
<dbReference type="RefSeq" id="WP_050601411.1">
    <property type="nucleotide sequence ID" value="NZ_JYNE01000028.1"/>
</dbReference>
<dbReference type="STRING" id="1306953.J121_1249"/>
<dbReference type="InterPro" id="IPR005182">
    <property type="entry name" value="YdbS-like_PH"/>
</dbReference>
<keyword evidence="1" id="KW-0472">Membrane</keyword>
<dbReference type="PIRSF" id="PIRSF026631">
    <property type="entry name" value="UCP026631"/>
    <property type="match status" value="1"/>
</dbReference>
<organism evidence="3 4">
    <name type="scientific">Qipengyuania citrea LAMA 915</name>
    <dbReference type="NCBI Taxonomy" id="1306953"/>
    <lineage>
        <taxon>Bacteria</taxon>
        <taxon>Pseudomonadati</taxon>
        <taxon>Pseudomonadota</taxon>
        <taxon>Alphaproteobacteria</taxon>
        <taxon>Sphingomonadales</taxon>
        <taxon>Erythrobacteraceae</taxon>
        <taxon>Qipengyuania</taxon>
    </lineage>
</organism>
<evidence type="ECO:0000313" key="4">
    <source>
        <dbReference type="Proteomes" id="UP000037446"/>
    </source>
</evidence>
<dbReference type="PANTHER" id="PTHR34473">
    <property type="entry name" value="UPF0699 TRANSMEMBRANE PROTEIN YDBS"/>
    <property type="match status" value="1"/>
</dbReference>
<protein>
    <submittedName>
        <fullName evidence="3">Membrane-flanked domain</fullName>
    </submittedName>
</protein>
<sequence length="521" mass="57089">MNEEAGNDALRTDPRTFAVRAIAMLGQLVLPIIVGAFAILDKGDLGDLLLYFVPLVLVAGGGNLLFAYLRWTRLTYTVGDTDIRVESGVLSRAARSVPYERIQDVSLEQKPLPRLFGLVEVRFETGAGGGDDLSLAYLRESEGERLRELVRSRREGPAAFAAPIGEEELAQANTAHLLYAMSPRRVVTFGLFEFSLVVVAVAAGVAQQFDFLLPFEIWDWRGWRDISDWRAWGDQLSGPGAWLAGLGIHAQVLGALIAALALLLIGVASGVVRTVLREWGFRLERTDKGLRRRRGLLTRTDLVMPTHRIQALRVRTGMVRRLFGFHALKAVSLASDSGSANHDAVPFGRMNEIARVVSETGFALPDESSDWHRGAPAHRIDAFLSGLAAMLVLSGIALALGHWKLAIVPTILGGGAIAFDQFLTWRWTRHALDRDRLYTRRGWLAPGMTIAARHKLQSVELVQHPLARLRGYADVRFGLAGANLRLRGLSVAEAERVRVAVLDSMAANDFSQIGEATPTGC</sequence>
<dbReference type="AlphaFoldDB" id="A0A0L1K9W4"/>
<dbReference type="Pfam" id="PF03703">
    <property type="entry name" value="bPH_2"/>
    <property type="match status" value="3"/>
</dbReference>
<dbReference type="InterPro" id="IPR014529">
    <property type="entry name" value="UCP026631"/>
</dbReference>
<dbReference type="PATRIC" id="fig|1306953.7.peg.1284"/>
<gene>
    <name evidence="3" type="ORF">J121_1249</name>
</gene>
<reference evidence="3" key="1">
    <citation type="submission" date="2015-02" db="EMBL/GenBank/DDBJ databases">
        <authorList>
            <person name="Chooi Y.-H."/>
        </authorList>
    </citation>
    <scope>NUCLEOTIDE SEQUENCE [LARGE SCALE GENOMIC DNA]</scope>
    <source>
        <strain evidence="3">LAMA 915</strain>
    </source>
</reference>
<feature type="transmembrane region" description="Helical" evidence="1">
    <location>
        <begin position="382"/>
        <end position="400"/>
    </location>
</feature>
<name>A0A0L1K9W4_9SPHN</name>
<feature type="transmembrane region" description="Helical" evidence="1">
    <location>
        <begin position="186"/>
        <end position="206"/>
    </location>
</feature>
<feature type="transmembrane region" description="Helical" evidence="1">
    <location>
        <begin position="406"/>
        <end position="427"/>
    </location>
</feature>
<keyword evidence="1" id="KW-1133">Transmembrane helix</keyword>
<feature type="transmembrane region" description="Helical" evidence="1">
    <location>
        <begin position="51"/>
        <end position="69"/>
    </location>
</feature>
<feature type="domain" description="YdbS-like PH" evidence="2">
    <location>
        <begin position="281"/>
        <end position="340"/>
    </location>
</feature>
<accession>A0A0L1K9W4</accession>
<proteinExistence type="predicted"/>
<keyword evidence="1" id="KW-0812">Transmembrane</keyword>
<feature type="domain" description="YdbS-like PH" evidence="2">
    <location>
        <begin position="71"/>
        <end position="149"/>
    </location>
</feature>
<dbReference type="PANTHER" id="PTHR34473:SF2">
    <property type="entry name" value="UPF0699 TRANSMEMBRANE PROTEIN YDBT"/>
    <property type="match status" value="1"/>
</dbReference>
<dbReference type="EMBL" id="JYNE01000028">
    <property type="protein sequence ID" value="KNH00637.1"/>
    <property type="molecule type" value="Genomic_DNA"/>
</dbReference>
<feature type="transmembrane region" description="Helical" evidence="1">
    <location>
        <begin position="21"/>
        <end position="39"/>
    </location>
</feature>
<evidence type="ECO:0000313" key="3">
    <source>
        <dbReference type="EMBL" id="KNH00637.1"/>
    </source>
</evidence>